<dbReference type="InterPro" id="IPR001387">
    <property type="entry name" value="Cro/C1-type_HTH"/>
</dbReference>
<evidence type="ECO:0000313" key="2">
    <source>
        <dbReference type="Proteomes" id="UP000590749"/>
    </source>
</evidence>
<sequence length="137" mass="15346">MEYTDPPGMPEDERMTDAEFRVVREHLGLTGDWLAGHLGVSARTVRHWEQGKYPIPDGVRLAMEDIERRTGEFIGGCVEKLVGIPDPGVLVYRNDHEYHAAHPEVEFPASWHRAVVARIALEVPGLRIAYPAPDGQP</sequence>
<gene>
    <name evidence="1" type="ORF">FHR83_006733</name>
</gene>
<protein>
    <submittedName>
        <fullName evidence="1">Transcriptional regulator with XRE-family HTH domain</fullName>
    </submittedName>
</protein>
<accession>A0A7W5FI11</accession>
<dbReference type="EMBL" id="JACHXF010000017">
    <property type="protein sequence ID" value="MBB3099027.1"/>
    <property type="molecule type" value="Genomic_DNA"/>
</dbReference>
<evidence type="ECO:0000313" key="1">
    <source>
        <dbReference type="EMBL" id="MBB3099027.1"/>
    </source>
</evidence>
<reference evidence="1 2" key="1">
    <citation type="submission" date="2020-08" db="EMBL/GenBank/DDBJ databases">
        <title>Genomic Encyclopedia of Type Strains, Phase III (KMG-III): the genomes of soil and plant-associated and newly described type strains.</title>
        <authorList>
            <person name="Whitman W."/>
        </authorList>
    </citation>
    <scope>NUCLEOTIDE SEQUENCE [LARGE SCALE GENOMIC DNA]</scope>
    <source>
        <strain evidence="1 2">CECT 3287</strain>
    </source>
</reference>
<organism evidence="1 2">
    <name type="scientific">Actinoplanes campanulatus</name>
    <dbReference type="NCBI Taxonomy" id="113559"/>
    <lineage>
        <taxon>Bacteria</taxon>
        <taxon>Bacillati</taxon>
        <taxon>Actinomycetota</taxon>
        <taxon>Actinomycetes</taxon>
        <taxon>Micromonosporales</taxon>
        <taxon>Micromonosporaceae</taxon>
        <taxon>Actinoplanes</taxon>
    </lineage>
</organism>
<dbReference type="CDD" id="cd00093">
    <property type="entry name" value="HTH_XRE"/>
    <property type="match status" value="1"/>
</dbReference>
<dbReference type="GO" id="GO:0003677">
    <property type="term" value="F:DNA binding"/>
    <property type="evidence" value="ECO:0007669"/>
    <property type="project" value="InterPro"/>
</dbReference>
<dbReference type="RefSeq" id="WP_229795373.1">
    <property type="nucleotide sequence ID" value="NZ_BMPW01000020.1"/>
</dbReference>
<dbReference type="Proteomes" id="UP000590749">
    <property type="component" value="Unassembled WGS sequence"/>
</dbReference>
<keyword evidence="2" id="KW-1185">Reference proteome</keyword>
<comment type="caution">
    <text evidence="1">The sequence shown here is derived from an EMBL/GenBank/DDBJ whole genome shotgun (WGS) entry which is preliminary data.</text>
</comment>
<dbReference type="InterPro" id="IPR027910">
    <property type="entry name" value="YdiL_sf"/>
</dbReference>
<proteinExistence type="predicted"/>
<dbReference type="Gene3D" id="1.10.3100.10">
    <property type="entry name" value="Putative cytoplasmic protein"/>
    <property type="match status" value="1"/>
</dbReference>
<dbReference type="Pfam" id="PF13560">
    <property type="entry name" value="HTH_31"/>
    <property type="match status" value="1"/>
</dbReference>
<dbReference type="AlphaFoldDB" id="A0A7W5FI11"/>
<dbReference type="InterPro" id="IPR010982">
    <property type="entry name" value="Lambda_DNA-bd_dom_sf"/>
</dbReference>
<name>A0A7W5FI11_9ACTN</name>
<dbReference type="SUPFAM" id="SSF47413">
    <property type="entry name" value="lambda repressor-like DNA-binding domains"/>
    <property type="match status" value="1"/>
</dbReference>